<feature type="transmembrane region" description="Helical" evidence="1">
    <location>
        <begin position="12"/>
        <end position="33"/>
    </location>
</feature>
<dbReference type="AlphaFoldDB" id="A0A074WEH2"/>
<evidence type="ECO:0000256" key="1">
    <source>
        <dbReference type="SAM" id="Phobius"/>
    </source>
</evidence>
<sequence>MSFLGLSSRSPVSLNAGAAAGVFQLTLGLIGVFRPQVMLQEIWGFKPPTKPGQEQVLIECLQQLYGIRNVALGLMILAVRTFADSRTLGWVLMTDILVAIGDGIIQKKGTGGGEWKHWSFVPVGFGMGMLLLGYFD</sequence>
<organism evidence="2 3">
    <name type="scientific">Aureobasidium melanogenum (strain CBS 110374)</name>
    <name type="common">Aureobasidium pullulans var. melanogenum</name>
    <dbReference type="NCBI Taxonomy" id="1043003"/>
    <lineage>
        <taxon>Eukaryota</taxon>
        <taxon>Fungi</taxon>
        <taxon>Dikarya</taxon>
        <taxon>Ascomycota</taxon>
        <taxon>Pezizomycotina</taxon>
        <taxon>Dothideomycetes</taxon>
        <taxon>Dothideomycetidae</taxon>
        <taxon>Dothideales</taxon>
        <taxon>Saccotheciaceae</taxon>
        <taxon>Aureobasidium</taxon>
    </lineage>
</organism>
<evidence type="ECO:0008006" key="4">
    <source>
        <dbReference type="Google" id="ProtNLM"/>
    </source>
</evidence>
<name>A0A074WEH2_AURM1</name>
<dbReference type="Proteomes" id="UP000030672">
    <property type="component" value="Unassembled WGS sequence"/>
</dbReference>
<evidence type="ECO:0000313" key="3">
    <source>
        <dbReference type="Proteomes" id="UP000030672"/>
    </source>
</evidence>
<keyword evidence="1" id="KW-0812">Transmembrane</keyword>
<dbReference type="Pfam" id="PF14087">
    <property type="entry name" value="DUF4267"/>
    <property type="match status" value="1"/>
</dbReference>
<protein>
    <recommendedName>
        <fullName evidence="4">Integral membrane protein</fullName>
    </recommendedName>
</protein>
<evidence type="ECO:0000313" key="2">
    <source>
        <dbReference type="EMBL" id="KEQ60891.1"/>
    </source>
</evidence>
<gene>
    <name evidence="2" type="ORF">M437DRAFT_86200</name>
</gene>
<feature type="transmembrane region" description="Helical" evidence="1">
    <location>
        <begin position="117"/>
        <end position="135"/>
    </location>
</feature>
<dbReference type="GeneID" id="63921790"/>
<dbReference type="EMBL" id="KL584840">
    <property type="protein sequence ID" value="KEQ60891.1"/>
    <property type="molecule type" value="Genomic_DNA"/>
</dbReference>
<feature type="transmembrane region" description="Helical" evidence="1">
    <location>
        <begin position="88"/>
        <end position="105"/>
    </location>
</feature>
<dbReference type="InterPro" id="IPR025363">
    <property type="entry name" value="DUF4267"/>
</dbReference>
<proteinExistence type="predicted"/>
<keyword evidence="1" id="KW-0472">Membrane</keyword>
<dbReference type="HOGENOM" id="CLU_144283_0_0_1"/>
<keyword evidence="1" id="KW-1133">Transmembrane helix</keyword>
<dbReference type="RefSeq" id="XP_040877914.1">
    <property type="nucleotide sequence ID" value="XM_041028417.1"/>
</dbReference>
<accession>A0A074WEH2</accession>
<reference evidence="2 3" key="1">
    <citation type="journal article" date="2014" name="BMC Genomics">
        <title>Genome sequencing of four Aureobasidium pullulans varieties: biotechnological potential, stress tolerance, and description of new species.</title>
        <authorList>
            <person name="Gostin Ar C."/>
            <person name="Ohm R.A."/>
            <person name="Kogej T."/>
            <person name="Sonjak S."/>
            <person name="Turk M."/>
            <person name="Zajc J."/>
            <person name="Zalar P."/>
            <person name="Grube M."/>
            <person name="Sun H."/>
            <person name="Han J."/>
            <person name="Sharma A."/>
            <person name="Chiniquy J."/>
            <person name="Ngan C.Y."/>
            <person name="Lipzen A."/>
            <person name="Barry K."/>
            <person name="Grigoriev I.V."/>
            <person name="Gunde-Cimerman N."/>
        </authorList>
    </citation>
    <scope>NUCLEOTIDE SEQUENCE [LARGE SCALE GENOMIC DNA]</scope>
    <source>
        <strain evidence="2 3">CBS 110374</strain>
    </source>
</reference>
<keyword evidence="3" id="KW-1185">Reference proteome</keyword>